<sequence>MKKESVLIALLCSAQSLLAQQPEDTAHTQLKQIVVSAPRIETAMMRIDLKKIPVNTAQDLLRKVPGLFIAQHAGGGKAEQIFLRGFDCDHGTDVNISADGIPVNIVSHAHGQGYSDLHFLIPETIEGIDFGKGAYYADKGDFNTAGYVNFSTFDHLNNSMIKLEGGAFNTMRLAGMFNLLADKSAAKRNAYIATEYNYTNGPFDVQQQFSRFNIFGKYNQWLNDKDYLSFQLSTFTSGWNASGQIPERAVEQGLISRWGSIDPTEGGNTSRTNAALTFIHHSNAQEYWKSFFFYSRYKFNLYSDFTFFLKDPVNGDEIQQKDDRSIYGFEQQYIRDFTMGNSRLTWQSGVGLRLDDIYDLELNHVYRRDSLLNREAWGSGRETNLHAYTGLTWHIGNWRINPAVRIDQFIFNYQDKLKPASGEPGVTAARVSPKLNFAYASGDVAQWYLKTGMGFHSNDMRVVIAQKGKDILPFSAGADLGVVLKPTPNLLIQPALWYLYLQQEFVYVGDDAVVEPAGKTRRMGVDVSVRYQPLKWLYLDADVNYANAREIGAPKGENYIPLAPVLTSTGGIGVNLPMGFSANLRYRYMKDRPANEDNSLVAKGYFVNDLLLAYTHHQFQFTVQAQNVFNTNWNEAQFETETRLQHESQSVTDLCFTPGTPFYLKAGISVRF</sequence>
<dbReference type="EMBL" id="QFFJ01000002">
    <property type="protein sequence ID" value="RBL88860.1"/>
    <property type="molecule type" value="Genomic_DNA"/>
</dbReference>
<dbReference type="PANTHER" id="PTHR30069">
    <property type="entry name" value="TONB-DEPENDENT OUTER MEMBRANE RECEPTOR"/>
    <property type="match status" value="1"/>
</dbReference>
<keyword evidence="11" id="KW-1185">Reference proteome</keyword>
<evidence type="ECO:0000256" key="2">
    <source>
        <dbReference type="ARBA" id="ARBA00022448"/>
    </source>
</evidence>
<dbReference type="GO" id="GO:0044718">
    <property type="term" value="P:siderophore transmembrane transport"/>
    <property type="evidence" value="ECO:0007669"/>
    <property type="project" value="TreeGrafter"/>
</dbReference>
<keyword evidence="4 7" id="KW-0812">Transmembrane</keyword>
<evidence type="ECO:0000256" key="8">
    <source>
        <dbReference type="SAM" id="SignalP"/>
    </source>
</evidence>
<feature type="chain" id="PRO_5016999655" evidence="8">
    <location>
        <begin position="20"/>
        <end position="672"/>
    </location>
</feature>
<dbReference type="InterPro" id="IPR039426">
    <property type="entry name" value="TonB-dep_rcpt-like"/>
</dbReference>
<keyword evidence="2 7" id="KW-0813">Transport</keyword>
<name>A0A365XRT5_9BACT</name>
<keyword evidence="10" id="KW-0675">Receptor</keyword>
<evidence type="ECO:0000313" key="11">
    <source>
        <dbReference type="Proteomes" id="UP000253410"/>
    </source>
</evidence>
<protein>
    <submittedName>
        <fullName evidence="10">TonB-dependent receptor</fullName>
    </submittedName>
</protein>
<dbReference type="Pfam" id="PF07715">
    <property type="entry name" value="Plug"/>
    <property type="match status" value="1"/>
</dbReference>
<dbReference type="RefSeq" id="WP_113617602.1">
    <property type="nucleotide sequence ID" value="NZ_QFFJ01000002.1"/>
</dbReference>
<gene>
    <name evidence="10" type="ORF">DF182_20110</name>
</gene>
<dbReference type="Gene3D" id="2.170.130.10">
    <property type="entry name" value="TonB-dependent receptor, plug domain"/>
    <property type="match status" value="1"/>
</dbReference>
<dbReference type="InterPro" id="IPR037066">
    <property type="entry name" value="Plug_dom_sf"/>
</dbReference>
<keyword evidence="6 7" id="KW-0998">Cell outer membrane</keyword>
<dbReference type="OrthoDB" id="99480at2"/>
<dbReference type="AlphaFoldDB" id="A0A365XRT5"/>
<proteinExistence type="inferred from homology"/>
<evidence type="ECO:0000313" key="10">
    <source>
        <dbReference type="EMBL" id="RBL88860.1"/>
    </source>
</evidence>
<comment type="subcellular location">
    <subcellularLocation>
        <location evidence="1 7">Cell outer membrane</location>
        <topology evidence="1 7">Multi-pass membrane protein</topology>
    </subcellularLocation>
</comment>
<dbReference type="SUPFAM" id="SSF56935">
    <property type="entry name" value="Porins"/>
    <property type="match status" value="1"/>
</dbReference>
<dbReference type="InterPro" id="IPR036942">
    <property type="entry name" value="Beta-barrel_TonB_sf"/>
</dbReference>
<evidence type="ECO:0000256" key="7">
    <source>
        <dbReference type="PROSITE-ProRule" id="PRU01360"/>
    </source>
</evidence>
<accession>A0A365XRT5</accession>
<feature type="signal peptide" evidence="8">
    <location>
        <begin position="1"/>
        <end position="19"/>
    </location>
</feature>
<dbReference type="Proteomes" id="UP000253410">
    <property type="component" value="Unassembled WGS sequence"/>
</dbReference>
<feature type="domain" description="TonB-dependent receptor plug" evidence="9">
    <location>
        <begin position="38"/>
        <end position="146"/>
    </location>
</feature>
<dbReference type="InterPro" id="IPR012910">
    <property type="entry name" value="Plug_dom"/>
</dbReference>
<comment type="caution">
    <text evidence="10">The sequence shown here is derived from an EMBL/GenBank/DDBJ whole genome shotgun (WGS) entry which is preliminary data.</text>
</comment>
<keyword evidence="8" id="KW-0732">Signal</keyword>
<evidence type="ECO:0000256" key="5">
    <source>
        <dbReference type="ARBA" id="ARBA00023136"/>
    </source>
</evidence>
<evidence type="ECO:0000256" key="3">
    <source>
        <dbReference type="ARBA" id="ARBA00022452"/>
    </source>
</evidence>
<reference evidence="10 11" key="1">
    <citation type="submission" date="2018-05" db="EMBL/GenBank/DDBJ databases">
        <title>Chitinophaga sp. K3CV102501T nov., isolated from isolated from a monsoon evergreen broad-leaved forest soil.</title>
        <authorList>
            <person name="Lv Y."/>
        </authorList>
    </citation>
    <scope>NUCLEOTIDE SEQUENCE [LARGE SCALE GENOMIC DNA]</scope>
    <source>
        <strain evidence="10 11">GDMCC 1.1325</strain>
    </source>
</reference>
<dbReference type="PROSITE" id="PS52016">
    <property type="entry name" value="TONB_DEPENDENT_REC_3"/>
    <property type="match status" value="1"/>
</dbReference>
<dbReference type="PANTHER" id="PTHR30069:SF36">
    <property type="entry name" value="BLL6948 PROTEIN"/>
    <property type="match status" value="1"/>
</dbReference>
<dbReference type="Gene3D" id="2.40.170.20">
    <property type="entry name" value="TonB-dependent receptor, beta-barrel domain"/>
    <property type="match status" value="1"/>
</dbReference>
<comment type="similarity">
    <text evidence="7">Belongs to the TonB-dependent receptor family.</text>
</comment>
<evidence type="ECO:0000256" key="1">
    <source>
        <dbReference type="ARBA" id="ARBA00004571"/>
    </source>
</evidence>
<evidence type="ECO:0000256" key="6">
    <source>
        <dbReference type="ARBA" id="ARBA00023237"/>
    </source>
</evidence>
<evidence type="ECO:0000259" key="9">
    <source>
        <dbReference type="Pfam" id="PF07715"/>
    </source>
</evidence>
<evidence type="ECO:0000256" key="4">
    <source>
        <dbReference type="ARBA" id="ARBA00022692"/>
    </source>
</evidence>
<dbReference type="GO" id="GO:0009279">
    <property type="term" value="C:cell outer membrane"/>
    <property type="evidence" value="ECO:0007669"/>
    <property type="project" value="UniProtKB-SubCell"/>
</dbReference>
<dbReference type="GO" id="GO:0015344">
    <property type="term" value="F:siderophore uptake transmembrane transporter activity"/>
    <property type="evidence" value="ECO:0007669"/>
    <property type="project" value="TreeGrafter"/>
</dbReference>
<organism evidence="10 11">
    <name type="scientific">Chitinophaga flava</name>
    <dbReference type="NCBI Taxonomy" id="2259036"/>
    <lineage>
        <taxon>Bacteria</taxon>
        <taxon>Pseudomonadati</taxon>
        <taxon>Bacteroidota</taxon>
        <taxon>Chitinophagia</taxon>
        <taxon>Chitinophagales</taxon>
        <taxon>Chitinophagaceae</taxon>
        <taxon>Chitinophaga</taxon>
    </lineage>
</organism>
<keyword evidence="3 7" id="KW-1134">Transmembrane beta strand</keyword>
<keyword evidence="5 7" id="KW-0472">Membrane</keyword>